<proteinExistence type="inferred from homology"/>
<dbReference type="InterPro" id="IPR000999">
    <property type="entry name" value="RNase_III_dom"/>
</dbReference>
<feature type="binding site" evidence="9">
    <location>
        <position position="119"/>
    </location>
    <ligand>
        <name>Mg(2+)</name>
        <dbReference type="ChEBI" id="CHEBI:18420"/>
    </ligand>
</feature>
<dbReference type="RefSeq" id="WP_151051462.1">
    <property type="nucleotide sequence ID" value="NZ_CP031700.1"/>
</dbReference>
<keyword evidence="9" id="KW-0819">tRNA processing</keyword>
<dbReference type="AlphaFoldDB" id="A0A5J6PUC3"/>
<dbReference type="CDD" id="cd00593">
    <property type="entry name" value="RIBOc"/>
    <property type="match status" value="1"/>
</dbReference>
<dbReference type="PANTHER" id="PTHR11207:SF0">
    <property type="entry name" value="RIBONUCLEASE 3"/>
    <property type="match status" value="1"/>
</dbReference>
<dbReference type="SUPFAM" id="SSF54768">
    <property type="entry name" value="dsRNA-binding domain-like"/>
    <property type="match status" value="1"/>
</dbReference>
<dbReference type="GO" id="GO:0006397">
    <property type="term" value="P:mRNA processing"/>
    <property type="evidence" value="ECO:0007669"/>
    <property type="project" value="UniProtKB-UniRule"/>
</dbReference>
<dbReference type="Pfam" id="PF00035">
    <property type="entry name" value="dsrm"/>
    <property type="match status" value="1"/>
</dbReference>
<keyword evidence="8 9" id="KW-0694">RNA-binding</keyword>
<dbReference type="GO" id="GO:0005737">
    <property type="term" value="C:cytoplasm"/>
    <property type="evidence" value="ECO:0007669"/>
    <property type="project" value="UniProtKB-SubCell"/>
</dbReference>
<name>A0A5J6PUC3_9NEIS</name>
<dbReference type="InterPro" id="IPR011907">
    <property type="entry name" value="RNase_III"/>
</dbReference>
<feature type="active site" evidence="9">
    <location>
        <position position="122"/>
    </location>
</feature>
<evidence type="ECO:0000256" key="7">
    <source>
        <dbReference type="ARBA" id="ARBA00022801"/>
    </source>
</evidence>
<dbReference type="PROSITE" id="PS50137">
    <property type="entry name" value="DS_RBD"/>
    <property type="match status" value="1"/>
</dbReference>
<keyword evidence="9" id="KW-0963">Cytoplasm</keyword>
<dbReference type="SMART" id="SM00358">
    <property type="entry name" value="DSRM"/>
    <property type="match status" value="1"/>
</dbReference>
<keyword evidence="9" id="KW-0479">Metal-binding</keyword>
<protein>
    <recommendedName>
        <fullName evidence="9">Ribonuclease 3</fullName>
        <ecNumber evidence="9">3.1.26.3</ecNumber>
    </recommendedName>
    <alternativeName>
        <fullName evidence="9">Ribonuclease III</fullName>
        <shortName evidence="9">RNase III</shortName>
    </alternativeName>
</protein>
<keyword evidence="9" id="KW-0460">Magnesium</keyword>
<accession>A0A5J6PUC3</accession>
<evidence type="ECO:0000256" key="4">
    <source>
        <dbReference type="ARBA" id="ARBA00022664"/>
    </source>
</evidence>
<dbReference type="GO" id="GO:0010468">
    <property type="term" value="P:regulation of gene expression"/>
    <property type="evidence" value="ECO:0007669"/>
    <property type="project" value="TreeGrafter"/>
</dbReference>
<feature type="binding site" evidence="9">
    <location>
        <position position="46"/>
    </location>
    <ligand>
        <name>Mg(2+)</name>
        <dbReference type="ChEBI" id="CHEBI:18420"/>
    </ligand>
</feature>
<dbReference type="GO" id="GO:0006364">
    <property type="term" value="P:rRNA processing"/>
    <property type="evidence" value="ECO:0007669"/>
    <property type="project" value="UniProtKB-UniRule"/>
</dbReference>
<dbReference type="SMART" id="SM00535">
    <property type="entry name" value="RIBOc"/>
    <property type="match status" value="1"/>
</dbReference>
<dbReference type="Gene3D" id="3.30.160.20">
    <property type="match status" value="1"/>
</dbReference>
<keyword evidence="5 9" id="KW-0540">Nuclease</keyword>
<dbReference type="EC" id="3.1.26.3" evidence="9"/>
<reference evidence="12 13" key="1">
    <citation type="submission" date="2018-08" db="EMBL/GenBank/DDBJ databases">
        <title>Neisseria zalophi ATCC BAA-2455 complete genome.</title>
        <authorList>
            <person name="Veseli I.A."/>
            <person name="Buttler R."/>
            <person name="Mascarenhas dos Santos A.C."/>
            <person name="Pombert J.-F."/>
        </authorList>
    </citation>
    <scope>NUCLEOTIDE SEQUENCE [LARGE SCALE GENOMIC DNA]</scope>
    <source>
        <strain evidence="12 13">ATCC BAA-2455</strain>
    </source>
</reference>
<dbReference type="Gene3D" id="1.10.1520.10">
    <property type="entry name" value="Ribonuclease III domain"/>
    <property type="match status" value="1"/>
</dbReference>
<keyword evidence="3 9" id="KW-0698">rRNA processing</keyword>
<dbReference type="PANTHER" id="PTHR11207">
    <property type="entry name" value="RIBONUCLEASE III"/>
    <property type="match status" value="1"/>
</dbReference>
<gene>
    <name evidence="9" type="primary">rnc</name>
    <name evidence="12" type="ORF">D0T92_07005</name>
</gene>
<evidence type="ECO:0000256" key="6">
    <source>
        <dbReference type="ARBA" id="ARBA00022759"/>
    </source>
</evidence>
<organism evidence="12 13">
    <name type="scientific">Neisseria zalophi</name>
    <dbReference type="NCBI Taxonomy" id="640030"/>
    <lineage>
        <taxon>Bacteria</taxon>
        <taxon>Pseudomonadati</taxon>
        <taxon>Pseudomonadota</taxon>
        <taxon>Betaproteobacteria</taxon>
        <taxon>Neisseriales</taxon>
        <taxon>Neisseriaceae</taxon>
        <taxon>Neisseria</taxon>
    </lineage>
</organism>
<evidence type="ECO:0000256" key="3">
    <source>
        <dbReference type="ARBA" id="ARBA00022552"/>
    </source>
</evidence>
<feature type="domain" description="DRBM" evidence="10">
    <location>
        <begin position="160"/>
        <end position="230"/>
    </location>
</feature>
<evidence type="ECO:0000256" key="5">
    <source>
        <dbReference type="ARBA" id="ARBA00022722"/>
    </source>
</evidence>
<comment type="similarity">
    <text evidence="2">Belongs to the ribonuclease III family.</text>
</comment>
<evidence type="ECO:0000259" key="10">
    <source>
        <dbReference type="PROSITE" id="PS50137"/>
    </source>
</evidence>
<comment type="subcellular location">
    <subcellularLocation>
        <location evidence="9">Cytoplasm</location>
    </subcellularLocation>
</comment>
<evidence type="ECO:0000313" key="13">
    <source>
        <dbReference type="Proteomes" id="UP000325713"/>
    </source>
</evidence>
<dbReference type="GO" id="GO:0019843">
    <property type="term" value="F:rRNA binding"/>
    <property type="evidence" value="ECO:0007669"/>
    <property type="project" value="UniProtKB-KW"/>
</dbReference>
<keyword evidence="13" id="KW-1185">Reference proteome</keyword>
<feature type="domain" description="RNase III" evidence="11">
    <location>
        <begin position="11"/>
        <end position="133"/>
    </location>
</feature>
<dbReference type="GO" id="GO:0004525">
    <property type="term" value="F:ribonuclease III activity"/>
    <property type="evidence" value="ECO:0007669"/>
    <property type="project" value="UniProtKB-UniRule"/>
</dbReference>
<comment type="function">
    <text evidence="9">Digests double-stranded RNA. Involved in the processing of primary rRNA transcript to yield the immediate precursors to the large and small rRNAs (23S and 16S). Processes some mRNAs, and tRNAs when they are encoded in the rRNA operon. Processes pre-crRNA and tracrRNA of type II CRISPR loci if present in the organism.</text>
</comment>
<keyword evidence="9" id="KW-0699">rRNA-binding</keyword>
<evidence type="ECO:0000313" key="12">
    <source>
        <dbReference type="EMBL" id="QEY26301.1"/>
    </source>
</evidence>
<keyword evidence="4 9" id="KW-0507">mRNA processing</keyword>
<comment type="cofactor">
    <cofactor evidence="9">
        <name>Mg(2+)</name>
        <dbReference type="ChEBI" id="CHEBI:18420"/>
    </cofactor>
</comment>
<dbReference type="FunFam" id="1.10.1520.10:FF:000001">
    <property type="entry name" value="Ribonuclease 3"/>
    <property type="match status" value="1"/>
</dbReference>
<feature type="binding site" evidence="9">
    <location>
        <position position="122"/>
    </location>
    <ligand>
        <name>Mg(2+)</name>
        <dbReference type="ChEBI" id="CHEBI:18420"/>
    </ligand>
</feature>
<dbReference type="Pfam" id="PF14622">
    <property type="entry name" value="Ribonucleas_3_3"/>
    <property type="match status" value="1"/>
</dbReference>
<dbReference type="KEGG" id="nzl:D0T92_07005"/>
<keyword evidence="6 9" id="KW-0255">Endonuclease</keyword>
<evidence type="ECO:0000256" key="2">
    <source>
        <dbReference type="ARBA" id="ARBA00010183"/>
    </source>
</evidence>
<comment type="catalytic activity">
    <reaction evidence="1 9">
        <text>Endonucleolytic cleavage to 5'-phosphomonoester.</text>
        <dbReference type="EC" id="3.1.26.3"/>
    </reaction>
</comment>
<dbReference type="OrthoDB" id="9805026at2"/>
<feature type="active site" evidence="9">
    <location>
        <position position="50"/>
    </location>
</feature>
<dbReference type="EMBL" id="CP031700">
    <property type="protein sequence ID" value="QEY26301.1"/>
    <property type="molecule type" value="Genomic_DNA"/>
</dbReference>
<sequence>MKPNPQKQQAFRHIQKAIGYTFSDSTLLERALTHRSYSAYNNERLEFIGDSILNYTIARMLFDHYPKLPEGRLSRMRANLVNQNTLADIATKLDLGNALFLGQGELKSGGFRRPSILADAMEAIFAAISFDADFAAAEKTIRKLFADRVASADTTELNKDAKTLLQETLQAHRLALPKYRIEEQRGEGSEAEFLMACDLGELGHITHAKANSRRAAEQAAAKEALTWLQAKLAADKPKN</sequence>
<evidence type="ECO:0000256" key="9">
    <source>
        <dbReference type="HAMAP-Rule" id="MF_00104"/>
    </source>
</evidence>
<evidence type="ECO:0000256" key="8">
    <source>
        <dbReference type="ARBA" id="ARBA00022884"/>
    </source>
</evidence>
<dbReference type="GO" id="GO:0046872">
    <property type="term" value="F:metal ion binding"/>
    <property type="evidence" value="ECO:0007669"/>
    <property type="project" value="UniProtKB-KW"/>
</dbReference>
<dbReference type="GO" id="GO:0008033">
    <property type="term" value="P:tRNA processing"/>
    <property type="evidence" value="ECO:0007669"/>
    <property type="project" value="UniProtKB-KW"/>
</dbReference>
<dbReference type="PROSITE" id="PS50142">
    <property type="entry name" value="RNASE_3_2"/>
    <property type="match status" value="1"/>
</dbReference>
<dbReference type="Proteomes" id="UP000325713">
    <property type="component" value="Chromosome"/>
</dbReference>
<dbReference type="GO" id="GO:0003725">
    <property type="term" value="F:double-stranded RNA binding"/>
    <property type="evidence" value="ECO:0007669"/>
    <property type="project" value="TreeGrafter"/>
</dbReference>
<evidence type="ECO:0000256" key="1">
    <source>
        <dbReference type="ARBA" id="ARBA00000109"/>
    </source>
</evidence>
<evidence type="ECO:0000259" key="11">
    <source>
        <dbReference type="PROSITE" id="PS50142"/>
    </source>
</evidence>
<comment type="subunit">
    <text evidence="9">Homodimer.</text>
</comment>
<dbReference type="SUPFAM" id="SSF69065">
    <property type="entry name" value="RNase III domain-like"/>
    <property type="match status" value="1"/>
</dbReference>
<dbReference type="HAMAP" id="MF_00104">
    <property type="entry name" value="RNase_III"/>
    <property type="match status" value="1"/>
</dbReference>
<dbReference type="InterPro" id="IPR036389">
    <property type="entry name" value="RNase_III_sf"/>
</dbReference>
<dbReference type="NCBIfam" id="TIGR02191">
    <property type="entry name" value="RNaseIII"/>
    <property type="match status" value="1"/>
</dbReference>
<dbReference type="InterPro" id="IPR014720">
    <property type="entry name" value="dsRBD_dom"/>
</dbReference>
<keyword evidence="7 9" id="KW-0378">Hydrolase</keyword>